<dbReference type="Gene3D" id="3.30.830.10">
    <property type="entry name" value="Metalloenzyme, LuxS/M16 peptidase-like"/>
    <property type="match status" value="4"/>
</dbReference>
<proteinExistence type="predicted"/>
<dbReference type="AlphaFoldDB" id="A0A6M8J681"/>
<dbReference type="InterPro" id="IPR055130">
    <property type="entry name" value="PreP_C"/>
</dbReference>
<reference evidence="3" key="1">
    <citation type="submission" date="2020-05" db="EMBL/GenBank/DDBJ databases">
        <title>Novel species in genus Nocardioides.</title>
        <authorList>
            <person name="Zhang G."/>
        </authorList>
    </citation>
    <scope>NUCLEOTIDE SEQUENCE [LARGE SCALE GENOMIC DNA]</scope>
    <source>
        <strain evidence="3">zg-1050</strain>
    </source>
</reference>
<dbReference type="InterPro" id="IPR007863">
    <property type="entry name" value="Peptidase_M16_C"/>
</dbReference>
<keyword evidence="3" id="KW-1185">Reference proteome</keyword>
<accession>A0A6M8J681</accession>
<name>A0A6M8J681_9ACTN</name>
<evidence type="ECO:0000313" key="3">
    <source>
        <dbReference type="Proteomes" id="UP000503297"/>
    </source>
</evidence>
<evidence type="ECO:0000259" key="1">
    <source>
        <dbReference type="SMART" id="SM01264"/>
    </source>
</evidence>
<dbReference type="InterPro" id="IPR011249">
    <property type="entry name" value="Metalloenz_LuxS/M16"/>
</dbReference>
<dbReference type="GO" id="GO:0016485">
    <property type="term" value="P:protein processing"/>
    <property type="evidence" value="ECO:0007669"/>
    <property type="project" value="TreeGrafter"/>
</dbReference>
<dbReference type="GO" id="GO:0004222">
    <property type="term" value="F:metalloendopeptidase activity"/>
    <property type="evidence" value="ECO:0007669"/>
    <property type="project" value="TreeGrafter"/>
</dbReference>
<evidence type="ECO:0000313" key="2">
    <source>
        <dbReference type="EMBL" id="QKF07188.1"/>
    </source>
</evidence>
<dbReference type="InterPro" id="IPR013578">
    <property type="entry name" value="Peptidase_M16C_assoc"/>
</dbReference>
<dbReference type="SUPFAM" id="SSF63411">
    <property type="entry name" value="LuxS/MPP-like metallohydrolase"/>
    <property type="match status" value="4"/>
</dbReference>
<dbReference type="Pfam" id="PF05193">
    <property type="entry name" value="Peptidase_M16_C"/>
    <property type="match status" value="1"/>
</dbReference>
<organism evidence="2 3">
    <name type="scientific">Berryella wangjianweii</name>
    <dbReference type="NCBI Taxonomy" id="2734634"/>
    <lineage>
        <taxon>Bacteria</taxon>
        <taxon>Bacillati</taxon>
        <taxon>Actinomycetota</taxon>
        <taxon>Coriobacteriia</taxon>
        <taxon>Eggerthellales</taxon>
        <taxon>Eggerthellaceae</taxon>
        <taxon>Berryella</taxon>
    </lineage>
</organism>
<dbReference type="PANTHER" id="PTHR43016">
    <property type="entry name" value="PRESEQUENCE PROTEASE"/>
    <property type="match status" value="1"/>
</dbReference>
<protein>
    <submittedName>
        <fullName evidence="2">Peptidase M16</fullName>
    </submittedName>
</protein>
<dbReference type="Pfam" id="PF22516">
    <property type="entry name" value="PreP_C"/>
    <property type="match status" value="1"/>
</dbReference>
<feature type="domain" description="Peptidase M16C associated" evidence="1">
    <location>
        <begin position="487"/>
        <end position="732"/>
    </location>
</feature>
<gene>
    <name evidence="2" type="ORF">HLV38_02905</name>
</gene>
<dbReference type="RefSeq" id="WP_173164139.1">
    <property type="nucleotide sequence ID" value="NZ_CP053716.1"/>
</dbReference>
<dbReference type="EMBL" id="CP053716">
    <property type="protein sequence ID" value="QKF07188.1"/>
    <property type="molecule type" value="Genomic_DNA"/>
</dbReference>
<dbReference type="GO" id="GO:0046872">
    <property type="term" value="F:metal ion binding"/>
    <property type="evidence" value="ECO:0007669"/>
    <property type="project" value="InterPro"/>
</dbReference>
<dbReference type="PANTHER" id="PTHR43016:SF13">
    <property type="entry name" value="PRESEQUENCE PROTEASE, MITOCHONDRIAL"/>
    <property type="match status" value="1"/>
</dbReference>
<dbReference type="Proteomes" id="UP000503297">
    <property type="component" value="Chromosome"/>
</dbReference>
<dbReference type="Pfam" id="PF08367">
    <property type="entry name" value="M16C_assoc"/>
    <property type="match status" value="1"/>
</dbReference>
<sequence length="995" mass="109504">MNLSPHAQLHGFTVEEAHDLAEIEGRAYVMRHAETGARLLYLKNDDPNKAFAIGFRTPPGDDTGVFHILEHSVLCGSDRFPVKEPFVDLLKSSMQTFLNAMTFPDKTLYPVASTNERDLLNLMDVYLDAVFHPRIFRTRAIFEQEGWHYELRSRDAAFEGDVAALDAERSELSYNGVVFNEMKGALSDPSSVLYHELQRALFPDGPYAFESGGTPRAIPALTYEQYLEEHRRHYRVDNSYTILYGNLDIDRALAFLDERYLTPVHAEQQAADARRVREGEAPAVPRALAPHAPVCSLDVVRPMDTAPENECAAAGYVVSPFSDPARILAADILLDALFGSNEAPAKRALLDAGLADEVVAYTADSLLQPFAVVELRGLKQDGAERLVGEVERVIGQLADEGIDPEVIEASLARAEFALRERNYGMPDGVVLSMMALSGWLYDDADALSYLHYEDALAHLHAGMTQGLFERLARELFVQNPHRARVHVRPEAPAESAEATELAARNARLSADERRQIVRSEAELRALQEAEDDPEARASLPRLSVADLGEAPVEPPYALDEEAPLSTLRHQASTHGIVYATRYFDAGAVAFDDLPYLSVLCRVLGKLGTAHHSAAQIDVLLQGRLGSFAVRPLCVEGEHSLDARLMVEVGASSLEPNAAWIARLTRELLSETDFSDLARIRDLLQQQKIGFEQSFAAGGHSHAMERVRAYATPGGAIADRMGNVGFYRFLTELLDRFDERGAQLSARLQDIARTVFTDAGTTLSFAGSDEAYRLFWQADPLLGGCEPAATRLAVPEPRVLREAFIVPTDVSFTALGWDRRLLGEEFQGSWPVAARALTFDYLWNEVRVKGGAYGVGLRAQRGGALSFYSYRDPNLDATLERFAGAAAWIERFSPEARDLEGLVISSTAGVDAPLKPRELVKRQALRYLTGASPARLAEVRQQMTDTTIEQVRALGATLRRAVEAQAVCTFGNRDIIEGSQASLTAIELIGEGAARS</sequence>
<dbReference type="SMART" id="SM01264">
    <property type="entry name" value="M16C_associated"/>
    <property type="match status" value="1"/>
</dbReference>
<dbReference type="KEGG" id="bwa:HLV38_02905"/>